<dbReference type="RefSeq" id="WP_162122971.1">
    <property type="nucleotide sequence ID" value="NZ_CP048111.1"/>
</dbReference>
<evidence type="ECO:0000313" key="9">
    <source>
        <dbReference type="Proteomes" id="UP000464389"/>
    </source>
</evidence>
<dbReference type="InterPro" id="IPR002772">
    <property type="entry name" value="Glyco_hydro_3_C"/>
</dbReference>
<feature type="compositionally biased region" description="Polar residues" evidence="6">
    <location>
        <begin position="1"/>
        <end position="10"/>
    </location>
</feature>
<geneLocation type="plasmid" evidence="8">
    <name>unnamed3</name>
</geneLocation>
<dbReference type="Gene3D" id="2.60.40.10">
    <property type="entry name" value="Immunoglobulins"/>
    <property type="match status" value="1"/>
</dbReference>
<dbReference type="AlphaFoldDB" id="A0A6P1V8L5"/>
<dbReference type="PANTHER" id="PTHR42715">
    <property type="entry name" value="BETA-GLUCOSIDASE"/>
    <property type="match status" value="1"/>
</dbReference>
<feature type="region of interest" description="Disordered" evidence="6">
    <location>
        <begin position="1"/>
        <end position="20"/>
    </location>
</feature>
<evidence type="ECO:0000256" key="6">
    <source>
        <dbReference type="SAM" id="MobiDB-lite"/>
    </source>
</evidence>
<dbReference type="SUPFAM" id="SSF51445">
    <property type="entry name" value="(Trans)glycosidases"/>
    <property type="match status" value="1"/>
</dbReference>
<evidence type="ECO:0000256" key="4">
    <source>
        <dbReference type="ARBA" id="ARBA00023295"/>
    </source>
</evidence>
<dbReference type="PANTHER" id="PTHR42715:SF10">
    <property type="entry name" value="BETA-GLUCOSIDASE"/>
    <property type="match status" value="1"/>
</dbReference>
<keyword evidence="8" id="KW-0614">Plasmid</keyword>
<dbReference type="EMBL" id="CP048111">
    <property type="protein sequence ID" value="QHS50237.1"/>
    <property type="molecule type" value="Genomic_DNA"/>
</dbReference>
<dbReference type="InterPro" id="IPR001764">
    <property type="entry name" value="Glyco_hydro_3_N"/>
</dbReference>
<gene>
    <name evidence="8" type="ORF">GW952_32150</name>
</gene>
<dbReference type="InterPro" id="IPR036962">
    <property type="entry name" value="Glyco_hydro_3_N_sf"/>
</dbReference>
<name>A0A6P1V8L5_9ENTR</name>
<keyword evidence="3" id="KW-0119">Carbohydrate metabolism</keyword>
<dbReference type="PRINTS" id="PR00133">
    <property type="entry name" value="GLHYDRLASE3"/>
</dbReference>
<dbReference type="PROSITE" id="PS00775">
    <property type="entry name" value="GLYCOSYL_HYDROL_F3"/>
    <property type="match status" value="1"/>
</dbReference>
<evidence type="ECO:0000313" key="8">
    <source>
        <dbReference type="EMBL" id="QHS50237.1"/>
    </source>
</evidence>
<dbReference type="InterPro" id="IPR026891">
    <property type="entry name" value="Fn3-like"/>
</dbReference>
<feature type="domain" description="PA14" evidence="7">
    <location>
        <begin position="424"/>
        <end position="567"/>
    </location>
</feature>
<evidence type="ECO:0000256" key="2">
    <source>
        <dbReference type="ARBA" id="ARBA00022801"/>
    </source>
</evidence>
<comment type="similarity">
    <text evidence="1 5">Belongs to the glycosyl hydrolase 3 family.</text>
</comment>
<dbReference type="SUPFAM" id="SSF52279">
    <property type="entry name" value="Beta-D-glucan exohydrolase, C-terminal domain"/>
    <property type="match status" value="1"/>
</dbReference>
<dbReference type="SMART" id="SM01217">
    <property type="entry name" value="Fn3_like"/>
    <property type="match status" value="1"/>
</dbReference>
<accession>A0A6P1V8L5</accession>
<dbReference type="PROSITE" id="PS51820">
    <property type="entry name" value="PA14"/>
    <property type="match status" value="1"/>
</dbReference>
<dbReference type="GO" id="GO:0005975">
    <property type="term" value="P:carbohydrate metabolic process"/>
    <property type="evidence" value="ECO:0007669"/>
    <property type="project" value="InterPro"/>
</dbReference>
<dbReference type="SUPFAM" id="SSF56988">
    <property type="entry name" value="Anthrax protective antigen"/>
    <property type="match status" value="1"/>
</dbReference>
<dbReference type="InterPro" id="IPR019800">
    <property type="entry name" value="Glyco_hydro_3_AS"/>
</dbReference>
<dbReference type="SMART" id="SM00758">
    <property type="entry name" value="PA14"/>
    <property type="match status" value="1"/>
</dbReference>
<reference evidence="8 9" key="1">
    <citation type="submission" date="2020-01" db="EMBL/GenBank/DDBJ databases">
        <title>Bactrocera dorsalis gut bacteria genome.</title>
        <authorList>
            <person name="Zhang H."/>
            <person name="Cai Z."/>
        </authorList>
    </citation>
    <scope>NUCLEOTIDE SEQUENCE [LARGE SCALE GENOMIC DNA]</scope>
    <source>
        <strain evidence="8 9">BD177</strain>
        <plasmid evidence="8 9">unnamed3</plasmid>
    </source>
</reference>
<proteinExistence type="inferred from homology"/>
<dbReference type="Proteomes" id="UP000464389">
    <property type="component" value="Plasmid unnamed3"/>
</dbReference>
<dbReference type="Gene3D" id="2.60.120.260">
    <property type="entry name" value="Galactose-binding domain-like"/>
    <property type="match status" value="1"/>
</dbReference>
<evidence type="ECO:0000256" key="3">
    <source>
        <dbReference type="ARBA" id="ARBA00023277"/>
    </source>
</evidence>
<evidence type="ECO:0000256" key="5">
    <source>
        <dbReference type="RuleBase" id="RU361161"/>
    </source>
</evidence>
<dbReference type="InterPro" id="IPR013783">
    <property type="entry name" value="Ig-like_fold"/>
</dbReference>
<dbReference type="Pfam" id="PF01915">
    <property type="entry name" value="Glyco_hydro_3_C"/>
    <property type="match status" value="1"/>
</dbReference>
<dbReference type="Pfam" id="PF00933">
    <property type="entry name" value="Glyco_hydro_3"/>
    <property type="match status" value="1"/>
</dbReference>
<keyword evidence="2 5" id="KW-0378">Hydrolase</keyword>
<keyword evidence="4 5" id="KW-0326">Glycosidase</keyword>
<dbReference type="Pfam" id="PF14310">
    <property type="entry name" value="Fn3-like"/>
    <property type="match status" value="1"/>
</dbReference>
<feature type="compositionally biased region" description="Basic and acidic residues" evidence="6">
    <location>
        <begin position="11"/>
        <end position="20"/>
    </location>
</feature>
<dbReference type="InterPro" id="IPR050288">
    <property type="entry name" value="Cellulose_deg_GH3"/>
</dbReference>
<organism evidence="8 9">
    <name type="scientific">Klebsiella michiganensis</name>
    <dbReference type="NCBI Taxonomy" id="1134687"/>
    <lineage>
        <taxon>Bacteria</taxon>
        <taxon>Pseudomonadati</taxon>
        <taxon>Pseudomonadota</taxon>
        <taxon>Gammaproteobacteria</taxon>
        <taxon>Enterobacterales</taxon>
        <taxon>Enterobacteriaceae</taxon>
        <taxon>Klebsiella/Raoultella group</taxon>
        <taxon>Klebsiella</taxon>
    </lineage>
</organism>
<dbReference type="Pfam" id="PF07691">
    <property type="entry name" value="PA14"/>
    <property type="match status" value="1"/>
</dbReference>
<dbReference type="InterPro" id="IPR037524">
    <property type="entry name" value="PA14/GLEYA"/>
</dbReference>
<dbReference type="InterPro" id="IPR036881">
    <property type="entry name" value="Glyco_hydro_3_C_sf"/>
</dbReference>
<dbReference type="InterPro" id="IPR011658">
    <property type="entry name" value="PA14_dom"/>
</dbReference>
<evidence type="ECO:0000256" key="1">
    <source>
        <dbReference type="ARBA" id="ARBA00005336"/>
    </source>
</evidence>
<dbReference type="Gene3D" id="3.20.20.300">
    <property type="entry name" value="Glycoside hydrolase, family 3, N-terminal domain"/>
    <property type="match status" value="1"/>
</dbReference>
<protein>
    <submittedName>
        <fullName evidence="8">Glycosyl hydrolase</fullName>
    </submittedName>
</protein>
<dbReference type="Gene3D" id="3.40.50.1700">
    <property type="entry name" value="Glycoside hydrolase family 3 C-terminal domain"/>
    <property type="match status" value="1"/>
</dbReference>
<dbReference type="InterPro" id="IPR017853">
    <property type="entry name" value="GH"/>
</dbReference>
<dbReference type="GO" id="GO:0004553">
    <property type="term" value="F:hydrolase activity, hydrolyzing O-glycosyl compounds"/>
    <property type="evidence" value="ECO:0007669"/>
    <property type="project" value="InterPro"/>
</dbReference>
<evidence type="ECO:0000259" key="7">
    <source>
        <dbReference type="PROSITE" id="PS51820"/>
    </source>
</evidence>
<sequence length="826" mass="89823">MTTANASENSHYPEKVLKDQQRASQIVSSLSQEQKLKIIRGVGLPPRAMPPGWAGKIQGIPSANIPDVYLADGPNGVGNGSNNVTAFPAPINNSATFDREMLFKQGQALGNENKIKGNNVALSPTVNILRVPQWGRTSESFSEDPYLSAQAAVAVVKGIQSTGVMASIKHFAGNNQEHGRTYTDSLIDDRTLREIYLPSFEAAVKEGGALMVMCAYNRINGPYACENKTLINDILKEDWKFSGIVVSDWAATHSAEETANAGLDLEMPHGPAPGYPTWFGKPLEEALADGEVKQSRIDDMARRVVYALITSGQMDHPFSENRATTATNDEHKVLSRKLSEDGMVLLRNQGGILPVDLTKVKNIALIGPNANETAISTGTGKGSASVDGGTTITPLQALKDKTGDKVNITYAKGTYGTSALPTFKTEKGWNATYYSQPNFTGKPLMERHEAGINIKTEPFKGLKDIRKWSARWTSSFTPEKSGTYRFSLDTAGIAKLYINDKLVLSNWAQDRAAVAHTLVDLKMGEKINVRLDYVADLLLKREVNVQLGELEPQPELLHEATDIAKKADIVIIFVSDLKIEGGDQKTLDLPADQDLLIGEIAKVNPNIVVVLNTGGPVLMPWVNDVAGIIEAWYPGQQNGNALANVLTGDVNPSGRLPITFPEKDSDSPVADPQRWPGVDGVAKYTEGLLVGYRWYDAKNIKPLYPFGYGLSYTTFTYSPLEVSPDGENVIVKTKVTNTGKKGGAEVAQLYVGAPSSANEPPHQLKGFNKIYLNAGEIKEVEFTLPARAFSIWDDKANIWKVVKGDWTISVGSSSRDFKATSAWTVK</sequence>